<gene>
    <name evidence="2" type="ORF">BKK80_06060</name>
</gene>
<evidence type="ECO:0000256" key="1">
    <source>
        <dbReference type="SAM" id="MobiDB-lite"/>
    </source>
</evidence>
<accession>A0A1D9I042</accession>
<proteinExistence type="predicted"/>
<name>A0A1D9I042_9BURK</name>
<protein>
    <submittedName>
        <fullName evidence="2">Uncharacterized protein</fullName>
    </submittedName>
</protein>
<evidence type="ECO:0000313" key="2">
    <source>
        <dbReference type="EMBL" id="AOZ05418.1"/>
    </source>
</evidence>
<reference evidence="2 3" key="1">
    <citation type="submission" date="2016-10" db="EMBL/GenBank/DDBJ databases">
        <title>Complete genome sequences of three Cupriavidus strains isolated from various Malaysian environments.</title>
        <authorList>
            <person name="Abdullah A.A.-A."/>
            <person name="Shafie N.A.H."/>
            <person name="Lau N.S."/>
        </authorList>
    </citation>
    <scope>NUCLEOTIDE SEQUENCE [LARGE SCALE GENOMIC DNA]</scope>
    <source>
        <strain evidence="2 3">USMAA1020</strain>
    </source>
</reference>
<feature type="region of interest" description="Disordered" evidence="1">
    <location>
        <begin position="1"/>
        <end position="43"/>
    </location>
</feature>
<dbReference type="EMBL" id="CP017754">
    <property type="protein sequence ID" value="AOZ05418.1"/>
    <property type="molecule type" value="Genomic_DNA"/>
</dbReference>
<sequence length="59" mass="6014">MPATQTATRSDTGRTATGGHHGMKPGDCACRNGSAKRGQRGNDGQWQFHACAACGPPGS</sequence>
<keyword evidence="3" id="KW-1185">Reference proteome</keyword>
<organism evidence="2 3">
    <name type="scientific">Cupriavidus malaysiensis</name>
    <dbReference type="NCBI Taxonomy" id="367825"/>
    <lineage>
        <taxon>Bacteria</taxon>
        <taxon>Pseudomonadati</taxon>
        <taxon>Pseudomonadota</taxon>
        <taxon>Betaproteobacteria</taxon>
        <taxon>Burkholderiales</taxon>
        <taxon>Burkholderiaceae</taxon>
        <taxon>Cupriavidus</taxon>
    </lineage>
</organism>
<feature type="compositionally biased region" description="Polar residues" evidence="1">
    <location>
        <begin position="1"/>
        <end position="15"/>
    </location>
</feature>
<dbReference type="Proteomes" id="UP000177515">
    <property type="component" value="Chromosome 1"/>
</dbReference>
<evidence type="ECO:0000313" key="3">
    <source>
        <dbReference type="Proteomes" id="UP000177515"/>
    </source>
</evidence>